<dbReference type="SMART" id="SM00480">
    <property type="entry name" value="POL3Bc"/>
    <property type="match status" value="1"/>
</dbReference>
<evidence type="ECO:0000256" key="8">
    <source>
        <dbReference type="ARBA" id="ARBA00023125"/>
    </source>
</evidence>
<dbReference type="Gene3D" id="3.70.10.10">
    <property type="match status" value="1"/>
</dbReference>
<reference evidence="10 11" key="1">
    <citation type="submission" date="2020-08" db="EMBL/GenBank/DDBJ databases">
        <title>Genomic Encyclopedia of Type Strains, Phase IV (KMG-IV): sequencing the most valuable type-strain genomes for metagenomic binning, comparative biology and taxonomic classification.</title>
        <authorList>
            <person name="Goeker M."/>
        </authorList>
    </citation>
    <scope>NUCLEOTIDE SEQUENCE [LARGE SCALE GENOMIC DNA]</scope>
    <source>
        <strain evidence="10 11">DSM 23562</strain>
    </source>
</reference>
<keyword evidence="4 10" id="KW-0808">Transferase</keyword>
<feature type="domain" description="DNA polymerase III beta sliding clamp C-terminal" evidence="9">
    <location>
        <begin position="277"/>
        <end position="387"/>
    </location>
</feature>
<evidence type="ECO:0000256" key="6">
    <source>
        <dbReference type="ARBA" id="ARBA00022705"/>
    </source>
</evidence>
<keyword evidence="11" id="KW-1185">Reference proteome</keyword>
<keyword evidence="3" id="KW-0963">Cytoplasm</keyword>
<dbReference type="GO" id="GO:0005737">
    <property type="term" value="C:cytoplasm"/>
    <property type="evidence" value="ECO:0007669"/>
    <property type="project" value="UniProtKB-SubCell"/>
</dbReference>
<keyword evidence="7" id="KW-0239">DNA-directed DNA polymerase</keyword>
<dbReference type="EC" id="2.7.7.7" evidence="10"/>
<dbReference type="Proteomes" id="UP000520814">
    <property type="component" value="Unassembled WGS sequence"/>
</dbReference>
<dbReference type="GO" id="GO:0008408">
    <property type="term" value="F:3'-5' exonuclease activity"/>
    <property type="evidence" value="ECO:0007669"/>
    <property type="project" value="InterPro"/>
</dbReference>
<gene>
    <name evidence="10" type="ORF">HNQ39_005154</name>
</gene>
<evidence type="ECO:0000256" key="1">
    <source>
        <dbReference type="ARBA" id="ARBA00004496"/>
    </source>
</evidence>
<comment type="similarity">
    <text evidence="2">Belongs to the beta sliding clamp family.</text>
</comment>
<evidence type="ECO:0000256" key="5">
    <source>
        <dbReference type="ARBA" id="ARBA00022695"/>
    </source>
</evidence>
<organism evidence="10 11">
    <name type="scientific">Armatimonas rosea</name>
    <dbReference type="NCBI Taxonomy" id="685828"/>
    <lineage>
        <taxon>Bacteria</taxon>
        <taxon>Bacillati</taxon>
        <taxon>Armatimonadota</taxon>
        <taxon>Armatimonadia</taxon>
        <taxon>Armatimonadales</taxon>
        <taxon>Armatimonadaceae</taxon>
        <taxon>Armatimonas</taxon>
    </lineage>
</organism>
<dbReference type="GO" id="GO:0009360">
    <property type="term" value="C:DNA polymerase III complex"/>
    <property type="evidence" value="ECO:0007669"/>
    <property type="project" value="InterPro"/>
</dbReference>
<evidence type="ECO:0000256" key="4">
    <source>
        <dbReference type="ARBA" id="ARBA00022679"/>
    </source>
</evidence>
<evidence type="ECO:0000313" key="10">
    <source>
        <dbReference type="EMBL" id="MBB6053320.1"/>
    </source>
</evidence>
<keyword evidence="8" id="KW-0238">DNA-binding</keyword>
<comment type="subcellular location">
    <subcellularLocation>
        <location evidence="1">Cytoplasm</location>
    </subcellularLocation>
</comment>
<dbReference type="PANTHER" id="PTHR30478:SF0">
    <property type="entry name" value="BETA SLIDING CLAMP"/>
    <property type="match status" value="1"/>
</dbReference>
<proteinExistence type="inferred from homology"/>
<dbReference type="GO" id="GO:0006271">
    <property type="term" value="P:DNA strand elongation involved in DNA replication"/>
    <property type="evidence" value="ECO:0007669"/>
    <property type="project" value="TreeGrafter"/>
</dbReference>
<protein>
    <submittedName>
        <fullName evidence="10">DNA polymerase-3 subunit beta</fullName>
        <ecNumber evidence="10">2.7.7.7</ecNumber>
    </submittedName>
</protein>
<name>A0A7W9SVV4_ARMRO</name>
<dbReference type="Gene3D" id="3.10.150.10">
    <property type="entry name" value="DNA Polymerase III, subunit A, domain 2"/>
    <property type="match status" value="1"/>
</dbReference>
<evidence type="ECO:0000259" key="9">
    <source>
        <dbReference type="Pfam" id="PF02768"/>
    </source>
</evidence>
<dbReference type="PANTHER" id="PTHR30478">
    <property type="entry name" value="DNA POLYMERASE III SUBUNIT BETA"/>
    <property type="match status" value="1"/>
</dbReference>
<accession>A0A7W9SVV4</accession>
<evidence type="ECO:0000256" key="2">
    <source>
        <dbReference type="ARBA" id="ARBA00010752"/>
    </source>
</evidence>
<dbReference type="InterPro" id="IPR046938">
    <property type="entry name" value="DNA_clamp_sf"/>
</dbReference>
<dbReference type="CDD" id="cd00140">
    <property type="entry name" value="beta_clamp"/>
    <property type="match status" value="1"/>
</dbReference>
<dbReference type="Pfam" id="PF02768">
    <property type="entry name" value="DNA_pol3_beta_3"/>
    <property type="match status" value="1"/>
</dbReference>
<dbReference type="InterPro" id="IPR022635">
    <property type="entry name" value="DNA_polIII_beta_C"/>
</dbReference>
<evidence type="ECO:0000313" key="11">
    <source>
        <dbReference type="Proteomes" id="UP000520814"/>
    </source>
</evidence>
<keyword evidence="6" id="KW-0235">DNA replication</keyword>
<dbReference type="GO" id="GO:0003677">
    <property type="term" value="F:DNA binding"/>
    <property type="evidence" value="ECO:0007669"/>
    <property type="project" value="UniProtKB-KW"/>
</dbReference>
<dbReference type="RefSeq" id="WP_184203415.1">
    <property type="nucleotide sequence ID" value="NZ_JACHGW010000006.1"/>
</dbReference>
<dbReference type="SUPFAM" id="SSF55979">
    <property type="entry name" value="DNA clamp"/>
    <property type="match status" value="2"/>
</dbReference>
<evidence type="ECO:0000256" key="3">
    <source>
        <dbReference type="ARBA" id="ARBA00022490"/>
    </source>
</evidence>
<evidence type="ECO:0000256" key="7">
    <source>
        <dbReference type="ARBA" id="ARBA00022932"/>
    </source>
</evidence>
<sequence>MIHVSTRDLNQALAIVTPLALKAGTLPITSTVHLLPSSNKLALITTSMSAWLRAEVPMMSNSGTPDLGLGEPTPKSLGTEEVGTCIGSRQLNTLVSTLEAPDTQIALPEGNNKATVTSGRVKAALLCLPGEEFPHPASDGQLGQPTVLPAEVFCMALQSAIAFAATDTKRTALCSVLLDGDRQEVRFVATDTHTLFRRSLSGGSYTGVSPLGKCLIPMESATHVLRIVRALKALEVSLRVLKPETGGSYLVVGLASGDMAVTMTLRLSEEAYPNYERVIPTAHEREWTLDRKDALTAISRVSIAASDNANRCVLCNYDRPSSALITAESGTIGVIEDELEVAANGEPIEICFNAKLFKRCLDAMVGDGVSLRMTEPLRPSSIVPTDEPATDGWHVSTLTVLMPMQVV</sequence>
<comment type="caution">
    <text evidence="10">The sequence shown here is derived from an EMBL/GenBank/DDBJ whole genome shotgun (WGS) entry which is preliminary data.</text>
</comment>
<dbReference type="EMBL" id="JACHGW010000006">
    <property type="protein sequence ID" value="MBB6053320.1"/>
    <property type="molecule type" value="Genomic_DNA"/>
</dbReference>
<dbReference type="GO" id="GO:0003887">
    <property type="term" value="F:DNA-directed DNA polymerase activity"/>
    <property type="evidence" value="ECO:0007669"/>
    <property type="project" value="UniProtKB-KW"/>
</dbReference>
<keyword evidence="5 10" id="KW-0548">Nucleotidyltransferase</keyword>
<dbReference type="AlphaFoldDB" id="A0A7W9SVV4"/>
<dbReference type="InterPro" id="IPR001001">
    <property type="entry name" value="DNA_polIII_beta"/>
</dbReference>